<organism evidence="5 6">
    <name type="scientific">Dehalococcoides mccartyi</name>
    <dbReference type="NCBI Taxonomy" id="61435"/>
    <lineage>
        <taxon>Bacteria</taxon>
        <taxon>Bacillati</taxon>
        <taxon>Chloroflexota</taxon>
        <taxon>Dehalococcoidia</taxon>
        <taxon>Dehalococcoidales</taxon>
        <taxon>Dehalococcoidaceae</taxon>
        <taxon>Dehalococcoides</taxon>
    </lineage>
</organism>
<feature type="domain" description="SHSP" evidence="3">
    <location>
        <begin position="31"/>
        <end position="143"/>
    </location>
</feature>
<dbReference type="RefSeq" id="WP_051903707.1">
    <property type="nucleotide sequence ID" value="NZ_CP011127.1"/>
</dbReference>
<sequence length="153" mass="17431">MVMQRWDPFRDLRQMDETMNRLWRGFGGAPAGTEDWNISLDVVQRPDELVVKASIPGVKPETIDLAIEDNILTLRADRKPDFEDEKSVYLVQERPTGSFYRALRLPETVDGNKVQSTYENGVLTIVLPKAEEKKKKQIKIQIGSGSKAIETKK</sequence>
<dbReference type="CDD" id="cd06464">
    <property type="entry name" value="ACD_sHsps-like"/>
    <property type="match status" value="1"/>
</dbReference>
<evidence type="ECO:0000313" key="4">
    <source>
        <dbReference type="EMBL" id="AMU86008.1"/>
    </source>
</evidence>
<dbReference type="InterPro" id="IPR008978">
    <property type="entry name" value="HSP20-like_chaperone"/>
</dbReference>
<evidence type="ECO:0000313" key="5">
    <source>
        <dbReference type="EMBL" id="AMU86012.1"/>
    </source>
</evidence>
<accession>A0A142V8B6</accession>
<name>A0A142V8B6_9CHLR</name>
<evidence type="ECO:0000313" key="6">
    <source>
        <dbReference type="Proteomes" id="UP000076394"/>
    </source>
</evidence>
<dbReference type="Gene3D" id="2.60.40.790">
    <property type="match status" value="1"/>
</dbReference>
<dbReference type="EMBL" id="CP011127">
    <property type="protein sequence ID" value="AMU86008.1"/>
    <property type="molecule type" value="Genomic_DNA"/>
</dbReference>
<evidence type="ECO:0000259" key="3">
    <source>
        <dbReference type="PROSITE" id="PS01031"/>
    </source>
</evidence>
<comment type="similarity">
    <text evidence="1 2">Belongs to the small heat shock protein (HSP20) family.</text>
</comment>
<dbReference type="EMBL" id="CP011127">
    <property type="protein sequence ID" value="AMU86012.1"/>
    <property type="molecule type" value="Genomic_DNA"/>
</dbReference>
<dbReference type="Pfam" id="PF00011">
    <property type="entry name" value="HSP20"/>
    <property type="match status" value="1"/>
</dbReference>
<proteinExistence type="inferred from homology"/>
<protein>
    <submittedName>
        <fullName evidence="5">Molecular chaperone (HSP20)</fullName>
    </submittedName>
</protein>
<dbReference type="OrthoDB" id="9811615at2"/>
<reference evidence="5 6" key="1">
    <citation type="submission" date="2015-03" db="EMBL/GenBank/DDBJ databases">
        <title>Genomic characterization of Dehalococcoides mccartyi strain 11a5, an unusal plasmid-containing chloroethene dechlorinator.</title>
        <authorList>
            <person name="Zhao S."/>
            <person name="Ding C."/>
            <person name="He J."/>
        </authorList>
    </citation>
    <scope>NUCLEOTIDE SEQUENCE [LARGE SCALE GENOMIC DNA]</scope>
    <source>
        <strain evidence="5 6">11a5</strain>
    </source>
</reference>
<gene>
    <name evidence="4" type="ORF">Dm11a5_0177</name>
    <name evidence="5" type="ORF">Dm11a5_0181</name>
</gene>
<dbReference type="PANTHER" id="PTHR11527">
    <property type="entry name" value="HEAT-SHOCK PROTEIN 20 FAMILY MEMBER"/>
    <property type="match status" value="1"/>
</dbReference>
<dbReference type="InterPro" id="IPR031107">
    <property type="entry name" value="Small_HSP"/>
</dbReference>
<evidence type="ECO:0000256" key="2">
    <source>
        <dbReference type="RuleBase" id="RU003616"/>
    </source>
</evidence>
<dbReference type="InterPro" id="IPR002068">
    <property type="entry name" value="A-crystallin/Hsp20_dom"/>
</dbReference>
<dbReference type="PROSITE" id="PS01031">
    <property type="entry name" value="SHSP"/>
    <property type="match status" value="1"/>
</dbReference>
<dbReference type="AlphaFoldDB" id="A0A142V8B6"/>
<dbReference type="SUPFAM" id="SSF49764">
    <property type="entry name" value="HSP20-like chaperones"/>
    <property type="match status" value="1"/>
</dbReference>
<dbReference type="PATRIC" id="fig|61435.8.peg.177"/>
<dbReference type="Proteomes" id="UP000076394">
    <property type="component" value="Chromosome"/>
</dbReference>
<evidence type="ECO:0000256" key="1">
    <source>
        <dbReference type="PROSITE-ProRule" id="PRU00285"/>
    </source>
</evidence>